<feature type="domain" description="DUF418" evidence="2">
    <location>
        <begin position="271"/>
        <end position="429"/>
    </location>
</feature>
<evidence type="ECO:0000313" key="4">
    <source>
        <dbReference type="Proteomes" id="UP001214043"/>
    </source>
</evidence>
<name>A0AAE9ZB25_9PROT</name>
<feature type="transmembrane region" description="Helical" evidence="1">
    <location>
        <begin position="365"/>
        <end position="386"/>
    </location>
</feature>
<protein>
    <submittedName>
        <fullName evidence="3">DUF418 domain-containing protein</fullName>
    </submittedName>
</protein>
<dbReference type="InterPro" id="IPR052529">
    <property type="entry name" value="Bact_Transport_Assoc"/>
</dbReference>
<feature type="transmembrane region" description="Helical" evidence="1">
    <location>
        <begin position="392"/>
        <end position="412"/>
    </location>
</feature>
<feature type="transmembrane region" description="Helical" evidence="1">
    <location>
        <begin position="72"/>
        <end position="93"/>
    </location>
</feature>
<feature type="transmembrane region" description="Helical" evidence="1">
    <location>
        <begin position="114"/>
        <end position="129"/>
    </location>
</feature>
<dbReference type="EMBL" id="CP118166">
    <property type="protein sequence ID" value="WDI31178.1"/>
    <property type="molecule type" value="Genomic_DNA"/>
</dbReference>
<keyword evidence="1" id="KW-0472">Membrane</keyword>
<dbReference type="RefSeq" id="WP_274493005.1">
    <property type="nucleotide sequence ID" value="NZ_CP118166.1"/>
</dbReference>
<keyword evidence="1" id="KW-1133">Transmembrane helix</keyword>
<evidence type="ECO:0000313" key="3">
    <source>
        <dbReference type="EMBL" id="WDI31178.1"/>
    </source>
</evidence>
<dbReference type="PANTHER" id="PTHR30590:SF2">
    <property type="entry name" value="INNER MEMBRANE PROTEIN"/>
    <property type="match status" value="1"/>
</dbReference>
<sequence length="436" mass="48732">MSDLQSASAAMDQPSPASSRIDGLDALRGVAVLGIFVINIIGFSMPWLGFSYPTLAGGDGALNYGLWTFTEIFIEGSMRGLFSLMFGAGVILFTQRAIYPDGPIKVADLYYRRTLWLIVFGLVHAYALLMPGDILLIYGIAGLIVFPFRILSARKLALLAGFIAAGFMLHDTFVTELPETRRGLEAQAIQAMIEAGDEITDEQMDKLGAWEEETQYLRDYDTIIQEDIGNRTGDVDTVYSTNASEVDVSTEGLTWWVVDAFMMMLIGMAFYKWRIITGERSVRFYVTLAVCAYAIGLALRIWAVWNRWDADFSPLLWLEWVPYQVARIAMTIGHVGLVFVLWKFFSSSLPMRALTAAGRMALTNYISQTVIANLIFTGVGLGLYGALDRAQVYGVMIVILAAQLTFSMWWLARFRFGPLEWGWRALTYGQGSRLRK</sequence>
<dbReference type="InterPro" id="IPR007349">
    <property type="entry name" value="DUF418"/>
</dbReference>
<feature type="transmembrane region" description="Helical" evidence="1">
    <location>
        <begin position="325"/>
        <end position="345"/>
    </location>
</feature>
<organism evidence="3 4">
    <name type="scientific">Hyphococcus flavus</name>
    <dbReference type="NCBI Taxonomy" id="1866326"/>
    <lineage>
        <taxon>Bacteria</taxon>
        <taxon>Pseudomonadati</taxon>
        <taxon>Pseudomonadota</taxon>
        <taxon>Alphaproteobacteria</taxon>
        <taxon>Parvularculales</taxon>
        <taxon>Parvularculaceae</taxon>
        <taxon>Hyphococcus</taxon>
    </lineage>
</organism>
<feature type="transmembrane region" description="Helical" evidence="1">
    <location>
        <begin position="30"/>
        <end position="52"/>
    </location>
</feature>
<feature type="transmembrane region" description="Helical" evidence="1">
    <location>
        <begin position="253"/>
        <end position="271"/>
    </location>
</feature>
<dbReference type="KEGG" id="hfl:PUV54_14600"/>
<dbReference type="AlphaFoldDB" id="A0AAE9ZB25"/>
<gene>
    <name evidence="3" type="ORF">PUV54_14600</name>
</gene>
<evidence type="ECO:0000259" key="2">
    <source>
        <dbReference type="Pfam" id="PF04235"/>
    </source>
</evidence>
<dbReference type="Pfam" id="PF04235">
    <property type="entry name" value="DUF418"/>
    <property type="match status" value="1"/>
</dbReference>
<feature type="transmembrane region" description="Helical" evidence="1">
    <location>
        <begin position="156"/>
        <end position="174"/>
    </location>
</feature>
<dbReference type="Proteomes" id="UP001214043">
    <property type="component" value="Chromosome"/>
</dbReference>
<keyword evidence="4" id="KW-1185">Reference proteome</keyword>
<proteinExistence type="predicted"/>
<keyword evidence="1" id="KW-0812">Transmembrane</keyword>
<evidence type="ECO:0000256" key="1">
    <source>
        <dbReference type="SAM" id="Phobius"/>
    </source>
</evidence>
<accession>A0AAE9ZB25</accession>
<feature type="transmembrane region" description="Helical" evidence="1">
    <location>
        <begin position="135"/>
        <end position="151"/>
    </location>
</feature>
<feature type="transmembrane region" description="Helical" evidence="1">
    <location>
        <begin position="283"/>
        <end position="305"/>
    </location>
</feature>
<dbReference type="PANTHER" id="PTHR30590">
    <property type="entry name" value="INNER MEMBRANE PROTEIN"/>
    <property type="match status" value="1"/>
</dbReference>
<reference evidence="3" key="1">
    <citation type="submission" date="2023-02" db="EMBL/GenBank/DDBJ databases">
        <title>Genome sequence of Hyphococcus flavus.</title>
        <authorList>
            <person name="Rong J.-C."/>
            <person name="Zhao Q."/>
            <person name="Yi M."/>
            <person name="Wu J.-Y."/>
        </authorList>
    </citation>
    <scope>NUCLEOTIDE SEQUENCE</scope>
    <source>
        <strain evidence="3">MCCC 1K03223</strain>
    </source>
</reference>